<evidence type="ECO:0000259" key="3">
    <source>
        <dbReference type="PROSITE" id="PS50188"/>
    </source>
</evidence>
<dbReference type="InterPro" id="IPR043136">
    <property type="entry name" value="B30.2/SPRY_sf"/>
</dbReference>
<dbReference type="SUPFAM" id="SSF49899">
    <property type="entry name" value="Concanavalin A-like lectins/glucanases"/>
    <property type="match status" value="1"/>
</dbReference>
<evidence type="ECO:0000256" key="1">
    <source>
        <dbReference type="SAM" id="Coils"/>
    </source>
</evidence>
<feature type="coiled-coil region" evidence="1">
    <location>
        <begin position="84"/>
        <end position="239"/>
    </location>
</feature>
<dbReference type="PROSITE" id="PS50188">
    <property type="entry name" value="B302_SPRY"/>
    <property type="match status" value="1"/>
</dbReference>
<dbReference type="Proteomes" id="UP000050741">
    <property type="component" value="Unassembled WGS sequence"/>
</dbReference>
<dbReference type="InterPro" id="IPR013320">
    <property type="entry name" value="ConA-like_dom_sf"/>
</dbReference>
<organism evidence="4 5">
    <name type="scientific">Globodera pallida</name>
    <name type="common">Potato cyst nematode worm</name>
    <name type="synonym">Heterodera pallida</name>
    <dbReference type="NCBI Taxonomy" id="36090"/>
    <lineage>
        <taxon>Eukaryota</taxon>
        <taxon>Metazoa</taxon>
        <taxon>Ecdysozoa</taxon>
        <taxon>Nematoda</taxon>
        <taxon>Chromadorea</taxon>
        <taxon>Rhabditida</taxon>
        <taxon>Tylenchina</taxon>
        <taxon>Tylenchomorpha</taxon>
        <taxon>Tylenchoidea</taxon>
        <taxon>Heteroderidae</taxon>
        <taxon>Heteroderinae</taxon>
        <taxon>Globodera</taxon>
    </lineage>
</organism>
<reference evidence="4" key="2">
    <citation type="submission" date="2014-05" db="EMBL/GenBank/DDBJ databases">
        <title>The genome and life-stage specific transcriptomes of Globodera pallida elucidate key aspects of plant parasitism by a cyst nematode.</title>
        <authorList>
            <person name="Cotton J.A."/>
            <person name="Lilley C.J."/>
            <person name="Jones L.M."/>
            <person name="Kikuchi T."/>
            <person name="Reid A.J."/>
            <person name="Thorpe P."/>
            <person name="Tsai I.J."/>
            <person name="Beasley H."/>
            <person name="Blok V."/>
            <person name="Cock P.J.A."/>
            <person name="Van den Akker S.E."/>
            <person name="Holroyd N."/>
            <person name="Hunt M."/>
            <person name="Mantelin S."/>
            <person name="Naghra H."/>
            <person name="Pain A."/>
            <person name="Palomares-Rius J.E."/>
            <person name="Zarowiecki M."/>
            <person name="Berriman M."/>
            <person name="Jones J.T."/>
            <person name="Urwin P.E."/>
        </authorList>
    </citation>
    <scope>NUCLEOTIDE SEQUENCE [LARGE SCALE GENOMIC DNA]</scope>
    <source>
        <strain evidence="4">Lindley</strain>
    </source>
</reference>
<proteinExistence type="predicted"/>
<dbReference type="InterPro" id="IPR044736">
    <property type="entry name" value="Gid1/RanBPM/SPLA_SPRY"/>
</dbReference>
<sequence>MSISAESTTGEGDITADQENLGPTFLNLEPSEELRLLRARIAELERQQSINSPTSSATLNLLAAGDRGKIAAEHGEGNESAAAKEGQQTNTDQLEDELHQMKEELKNTKELFGKKLEEQIEEWKRVVKLELKNELRAELEKCQNKQQQNIDALTEKLRVSIDQLSLKHQEHEKLLNAHKNLMEEKIDWLNEDQQKLVSIDQFSLKNQELSTDHKNLIEEMKEQREMDALKQQTDKKETNNKIDSLIKDQQEQFANMIRGIEPKQKDGQEELQRKMNESLNSIQTMKNDKLEKYLNEQQPNIVDLQKTVANLREIGLIPQNRWDSDDCHSSLALLGPEQLIIQYNGEDWGWSSVIAEKAMPENPYGISYFEVKILEKTTGTIQIGLAIKQMPLDEFVGDHGGTYAYGNFGVFWGHEVPGCHHRLNGRPWIGGKPKFGVGDVVGCGVNLATSQIIYTKNGERLDTANLFVDSAVDLFPCVTLGRPGIKIEANFGPNFEFNISDGI</sequence>
<keyword evidence="4" id="KW-1185">Reference proteome</keyword>
<evidence type="ECO:0000313" key="5">
    <source>
        <dbReference type="WBParaSite" id="GPLIN_000260200"/>
    </source>
</evidence>
<dbReference type="Pfam" id="PF00622">
    <property type="entry name" value="SPRY"/>
    <property type="match status" value="1"/>
</dbReference>
<dbReference type="WBParaSite" id="GPLIN_000260200">
    <property type="protein sequence ID" value="GPLIN_000260200"/>
    <property type="gene ID" value="GPLIN_000260200"/>
</dbReference>
<dbReference type="Gene3D" id="2.60.120.920">
    <property type="match status" value="1"/>
</dbReference>
<name>A0A183BPR6_GLOPA</name>
<feature type="domain" description="B30.2/SPRY" evidence="3">
    <location>
        <begin position="299"/>
        <end position="496"/>
    </location>
</feature>
<protein>
    <submittedName>
        <fullName evidence="5">B30.2/SPRY domain-containing protein</fullName>
    </submittedName>
</protein>
<keyword evidence="1" id="KW-0175">Coiled coil</keyword>
<reference evidence="4" key="1">
    <citation type="submission" date="2013-12" db="EMBL/GenBank/DDBJ databases">
        <authorList>
            <person name="Aslett M."/>
        </authorList>
    </citation>
    <scope>NUCLEOTIDE SEQUENCE [LARGE SCALE GENOMIC DNA]</scope>
    <source>
        <strain evidence="4">Lindley</strain>
    </source>
</reference>
<dbReference type="CDD" id="cd12885">
    <property type="entry name" value="SPRY_RanBP_like"/>
    <property type="match status" value="1"/>
</dbReference>
<evidence type="ECO:0000313" key="4">
    <source>
        <dbReference type="Proteomes" id="UP000050741"/>
    </source>
</evidence>
<dbReference type="InterPro" id="IPR003877">
    <property type="entry name" value="SPRY_dom"/>
</dbReference>
<dbReference type="AlphaFoldDB" id="A0A183BPR6"/>
<dbReference type="SMART" id="SM00449">
    <property type="entry name" value="SPRY"/>
    <property type="match status" value="1"/>
</dbReference>
<evidence type="ECO:0000256" key="2">
    <source>
        <dbReference type="SAM" id="MobiDB-lite"/>
    </source>
</evidence>
<feature type="compositionally biased region" description="Polar residues" evidence="2">
    <location>
        <begin position="1"/>
        <end position="10"/>
    </location>
</feature>
<reference evidence="5" key="3">
    <citation type="submission" date="2016-06" db="UniProtKB">
        <authorList>
            <consortium name="WormBaseParasite"/>
        </authorList>
    </citation>
    <scope>IDENTIFICATION</scope>
</reference>
<accession>A0A183BPR6</accession>
<feature type="region of interest" description="Disordered" evidence="2">
    <location>
        <begin position="1"/>
        <end position="26"/>
    </location>
</feature>
<dbReference type="InterPro" id="IPR001870">
    <property type="entry name" value="B30.2/SPRY"/>
</dbReference>